<keyword evidence="2" id="KW-0274">FAD</keyword>
<dbReference type="AlphaFoldDB" id="A0A8B6GWY0"/>
<evidence type="ECO:0000259" key="5">
    <source>
        <dbReference type="PROSITE" id="PS51387"/>
    </source>
</evidence>
<evidence type="ECO:0000256" key="2">
    <source>
        <dbReference type="ARBA" id="ARBA00022827"/>
    </source>
</evidence>
<evidence type="ECO:0000313" key="7">
    <source>
        <dbReference type="Proteomes" id="UP000596742"/>
    </source>
</evidence>
<feature type="compositionally biased region" description="Low complexity" evidence="4">
    <location>
        <begin position="762"/>
        <end position="778"/>
    </location>
</feature>
<feature type="domain" description="FAD-binding PCMH-type" evidence="5">
    <location>
        <begin position="262"/>
        <end position="446"/>
    </location>
</feature>
<dbReference type="PANTHER" id="PTHR43762:SF1">
    <property type="entry name" value="D-ARABINONO-1,4-LACTONE OXIDASE"/>
    <property type="match status" value="1"/>
</dbReference>
<dbReference type="Pfam" id="PF04030">
    <property type="entry name" value="ALO"/>
    <property type="match status" value="1"/>
</dbReference>
<evidence type="ECO:0000256" key="4">
    <source>
        <dbReference type="SAM" id="MobiDB-lite"/>
    </source>
</evidence>
<name>A0A8B6GWY0_MYTGA</name>
<dbReference type="InterPro" id="IPR036318">
    <property type="entry name" value="FAD-bd_PCMH-like_sf"/>
</dbReference>
<dbReference type="InterPro" id="IPR006094">
    <property type="entry name" value="Oxid_FAD_bind_N"/>
</dbReference>
<sequence length="866" mass="99531">EEKIIPKQIGHNDFKCALRGPTSINIVSQRNFTVQAKDQGSSLFGYDQKCIYILMAIHSEMMIRHEHNCSRSKHPIVTTINSIKWSKSTFGGKVMDKAQSCDDIKRNKDFQLYIFERLIVPDEVRTAQHESVETFKQTRDVSIITYMFNLKERVEVHAPFVTFMKSEEDCSYDLPYRKSVEKHVSKRDRKKYYITTSMAFRSGNRDNDWIKDAKCNDKQIVMVDCKALYEEQMKKPKAKHIQPDLSDQGDVEDRLQKLQMIIGSSPSLQIETFENWGETQAIQELKKLVLAASEQGLRVRCAGTGHSWAPIFADSKQLLIYVKDMKSDYKDGSRIRISNRKKLEVDIMTGVTTGDFKKFQLKNKLHIPANVILDVVQMVSVVATGCHGVGKDANTPSDNVVKMRIIGSDGNLRTYASDDKEMMRAISANFGCFGVIFDMTIKLIPEVIVKVENRYMDLDDLFFSSENIQKLFEENWSIEIFWFPYNSLSLFDYNPKNDDVWIRVINKETNKVKTATETYYDWKEVKDYLTQEALAIMSPIIAGNPSLTPLYAWSTFGAIKNIIYPSGTQYQELPHAVHFRQYIEKAPVYDMEFAFDLKGDFHRLLKIIQVVVNKVDHYEEKDEYPLNIALEMRMMGYSDTLLCPGIIGNPVYGGSGHVVYIEILSVVDTKGWEKFCIDVAKEWMALDGVPHLAKQWDFLPGVEDHIYKHMGQHIDAFKEQLTKSGADPNGMFVKRDFGELSEQANRKKELSEPPKKKMRVCSASSSSSASRSSTNSKTRSTKSRTEKPRIELEEKPQIELDLNKKILGQHAGELLLDLDRYRVFNEKLADLSNILTMPGMILDGTKVFFTLLEMTVKHHRRLHYNQ</sequence>
<feature type="non-terminal residue" evidence="6">
    <location>
        <position position="1"/>
    </location>
</feature>
<dbReference type="Gene3D" id="3.40.462.10">
    <property type="entry name" value="FAD-linked oxidases, C-terminal domain"/>
    <property type="match status" value="1"/>
</dbReference>
<keyword evidence="1" id="KW-0285">Flavoprotein</keyword>
<dbReference type="GO" id="GO:0003885">
    <property type="term" value="F:D-arabinono-1,4-lactone oxidase activity"/>
    <property type="evidence" value="ECO:0007669"/>
    <property type="project" value="InterPro"/>
</dbReference>
<keyword evidence="3" id="KW-0560">Oxidoreductase</keyword>
<dbReference type="OrthoDB" id="610608at2759"/>
<accession>A0A8B6GWY0</accession>
<dbReference type="InterPro" id="IPR016166">
    <property type="entry name" value="FAD-bd_PCMH"/>
</dbReference>
<gene>
    <name evidence="6" type="ORF">MGAL_10B057508</name>
</gene>
<dbReference type="Gene3D" id="3.30.43.10">
    <property type="entry name" value="Uridine Diphospho-n-acetylenolpyruvylglucosamine Reductase, domain 2"/>
    <property type="match status" value="1"/>
</dbReference>
<dbReference type="PANTHER" id="PTHR43762">
    <property type="entry name" value="L-GULONOLACTONE OXIDASE"/>
    <property type="match status" value="1"/>
</dbReference>
<dbReference type="InterPro" id="IPR016170">
    <property type="entry name" value="Cytok_DH_C_sf"/>
</dbReference>
<dbReference type="EMBL" id="UYJE01009112">
    <property type="protein sequence ID" value="VDI70150.1"/>
    <property type="molecule type" value="Genomic_DNA"/>
</dbReference>
<dbReference type="GO" id="GO:0071949">
    <property type="term" value="F:FAD binding"/>
    <property type="evidence" value="ECO:0007669"/>
    <property type="project" value="InterPro"/>
</dbReference>
<feature type="compositionally biased region" description="Basic and acidic residues" evidence="4">
    <location>
        <begin position="783"/>
        <end position="792"/>
    </location>
</feature>
<evidence type="ECO:0000313" key="6">
    <source>
        <dbReference type="EMBL" id="VDI70150.1"/>
    </source>
</evidence>
<comment type="caution">
    <text evidence="6">The sequence shown here is derived from an EMBL/GenBank/DDBJ whole genome shotgun (WGS) entry which is preliminary data.</text>
</comment>
<dbReference type="InterPro" id="IPR007173">
    <property type="entry name" value="ALO_C"/>
</dbReference>
<dbReference type="SUPFAM" id="SSF55103">
    <property type="entry name" value="FAD-linked oxidases, C-terminal domain"/>
    <property type="match status" value="1"/>
</dbReference>
<dbReference type="InterPro" id="IPR016164">
    <property type="entry name" value="FAD-linked_Oxase-like_C"/>
</dbReference>
<dbReference type="GO" id="GO:0016020">
    <property type="term" value="C:membrane"/>
    <property type="evidence" value="ECO:0007669"/>
    <property type="project" value="InterPro"/>
</dbReference>
<dbReference type="SUPFAM" id="SSF56176">
    <property type="entry name" value="FAD-binding/transporter-associated domain-like"/>
    <property type="match status" value="1"/>
</dbReference>
<evidence type="ECO:0000256" key="1">
    <source>
        <dbReference type="ARBA" id="ARBA00022630"/>
    </source>
</evidence>
<feature type="region of interest" description="Disordered" evidence="4">
    <location>
        <begin position="743"/>
        <end position="792"/>
    </location>
</feature>
<dbReference type="Proteomes" id="UP000596742">
    <property type="component" value="Unassembled WGS sequence"/>
</dbReference>
<feature type="compositionally biased region" description="Basic and acidic residues" evidence="4">
    <location>
        <begin position="743"/>
        <end position="755"/>
    </location>
</feature>
<evidence type="ECO:0000256" key="3">
    <source>
        <dbReference type="ARBA" id="ARBA00023002"/>
    </source>
</evidence>
<dbReference type="InterPro" id="IPR016169">
    <property type="entry name" value="FAD-bd_PCMH_sub2"/>
</dbReference>
<dbReference type="InterPro" id="IPR010031">
    <property type="entry name" value="FAD_lactone_oxidase-like"/>
</dbReference>
<protein>
    <recommendedName>
        <fullName evidence="5">FAD-binding PCMH-type domain-containing protein</fullName>
    </recommendedName>
</protein>
<keyword evidence="7" id="KW-1185">Reference proteome</keyword>
<reference evidence="6" key="1">
    <citation type="submission" date="2018-11" db="EMBL/GenBank/DDBJ databases">
        <authorList>
            <person name="Alioto T."/>
            <person name="Alioto T."/>
        </authorList>
    </citation>
    <scope>NUCLEOTIDE SEQUENCE</scope>
</reference>
<proteinExistence type="predicted"/>
<dbReference type="PROSITE" id="PS51387">
    <property type="entry name" value="FAD_PCMH"/>
    <property type="match status" value="1"/>
</dbReference>
<dbReference type="InterPro" id="IPR016167">
    <property type="entry name" value="FAD-bd_PCMH_sub1"/>
</dbReference>
<dbReference type="Pfam" id="PF01565">
    <property type="entry name" value="FAD_binding_4"/>
    <property type="match status" value="1"/>
</dbReference>
<dbReference type="Gene3D" id="3.30.465.10">
    <property type="match status" value="1"/>
</dbReference>
<organism evidence="6 7">
    <name type="scientific">Mytilus galloprovincialis</name>
    <name type="common">Mediterranean mussel</name>
    <dbReference type="NCBI Taxonomy" id="29158"/>
    <lineage>
        <taxon>Eukaryota</taxon>
        <taxon>Metazoa</taxon>
        <taxon>Spiralia</taxon>
        <taxon>Lophotrochozoa</taxon>
        <taxon>Mollusca</taxon>
        <taxon>Bivalvia</taxon>
        <taxon>Autobranchia</taxon>
        <taxon>Pteriomorphia</taxon>
        <taxon>Mytilida</taxon>
        <taxon>Mytiloidea</taxon>
        <taxon>Mytilidae</taxon>
        <taxon>Mytilinae</taxon>
        <taxon>Mytilus</taxon>
    </lineage>
</organism>